<keyword evidence="3" id="KW-0677">Repeat</keyword>
<dbReference type="PANTHER" id="PTHR24381">
    <property type="entry name" value="ZINC FINGER PROTEIN"/>
    <property type="match status" value="1"/>
</dbReference>
<reference evidence="11" key="1">
    <citation type="submission" date="2014-12" db="EMBL/GenBank/DDBJ databases">
        <title>Insight into the proteome of Arion vulgaris.</title>
        <authorList>
            <person name="Aradska J."/>
            <person name="Bulat T."/>
            <person name="Smidak R."/>
            <person name="Sarate P."/>
            <person name="Gangsoo J."/>
            <person name="Sialana F."/>
            <person name="Bilban M."/>
            <person name="Lubec G."/>
        </authorList>
    </citation>
    <scope>NUCLEOTIDE SEQUENCE</scope>
    <source>
        <tissue evidence="11">Skin</tissue>
    </source>
</reference>
<evidence type="ECO:0000256" key="4">
    <source>
        <dbReference type="ARBA" id="ARBA00022771"/>
    </source>
</evidence>
<evidence type="ECO:0000256" key="8">
    <source>
        <dbReference type="PROSITE-ProRule" id="PRU00042"/>
    </source>
</evidence>
<dbReference type="AlphaFoldDB" id="A0A0B6XY27"/>
<evidence type="ECO:0000256" key="9">
    <source>
        <dbReference type="SAM" id="MobiDB-lite"/>
    </source>
</evidence>
<organism evidence="11">
    <name type="scientific">Arion vulgaris</name>
    <dbReference type="NCBI Taxonomy" id="1028688"/>
    <lineage>
        <taxon>Eukaryota</taxon>
        <taxon>Metazoa</taxon>
        <taxon>Spiralia</taxon>
        <taxon>Lophotrochozoa</taxon>
        <taxon>Mollusca</taxon>
        <taxon>Gastropoda</taxon>
        <taxon>Heterobranchia</taxon>
        <taxon>Euthyneura</taxon>
        <taxon>Panpulmonata</taxon>
        <taxon>Eupulmonata</taxon>
        <taxon>Stylommatophora</taxon>
        <taxon>Helicina</taxon>
        <taxon>Arionoidea</taxon>
        <taxon>Arionidae</taxon>
        <taxon>Arion</taxon>
    </lineage>
</organism>
<dbReference type="SUPFAM" id="SSF57667">
    <property type="entry name" value="beta-beta-alpha zinc fingers"/>
    <property type="match status" value="1"/>
</dbReference>
<evidence type="ECO:0000256" key="7">
    <source>
        <dbReference type="ARBA" id="ARBA00023242"/>
    </source>
</evidence>
<feature type="domain" description="C2H2-type" evidence="10">
    <location>
        <begin position="21"/>
        <end position="48"/>
    </location>
</feature>
<sequence length="144" mass="16493">EIQDIGELNSQDLGASEEKSLKCKKCDFEAKWPAELQKHAVSHSEERPYICMVCGSTYKWKWDLVKHFQKSHPNLPNPYRRNDKKDTPSESSGDEEEPMMKRHKFDANHTGTKASLCFRDDTVEGIIATTNSGQRLVSKQQNIP</sequence>
<keyword evidence="6" id="KW-0238">DNA-binding</keyword>
<dbReference type="GO" id="GO:0008270">
    <property type="term" value="F:zinc ion binding"/>
    <property type="evidence" value="ECO:0007669"/>
    <property type="project" value="UniProtKB-KW"/>
</dbReference>
<protein>
    <recommendedName>
        <fullName evidence="10">C2H2-type domain-containing protein</fullName>
    </recommendedName>
</protein>
<dbReference type="EMBL" id="HACG01001335">
    <property type="protein sequence ID" value="CEK48200.1"/>
    <property type="molecule type" value="Transcribed_RNA"/>
</dbReference>
<evidence type="ECO:0000256" key="5">
    <source>
        <dbReference type="ARBA" id="ARBA00022833"/>
    </source>
</evidence>
<keyword evidence="5" id="KW-0862">Zinc</keyword>
<dbReference type="Gene3D" id="3.30.160.60">
    <property type="entry name" value="Classic Zinc Finger"/>
    <property type="match status" value="2"/>
</dbReference>
<feature type="non-terminal residue" evidence="11">
    <location>
        <position position="1"/>
    </location>
</feature>
<dbReference type="GO" id="GO:0005634">
    <property type="term" value="C:nucleus"/>
    <property type="evidence" value="ECO:0007669"/>
    <property type="project" value="UniProtKB-SubCell"/>
</dbReference>
<dbReference type="PANTHER" id="PTHR24381:SF390">
    <property type="entry name" value="ZINC FINGER PROTEIN 37 HOMOLOG"/>
    <property type="match status" value="1"/>
</dbReference>
<proteinExistence type="predicted"/>
<dbReference type="InterPro" id="IPR013087">
    <property type="entry name" value="Znf_C2H2_type"/>
</dbReference>
<gene>
    <name evidence="11" type="primary">ORF3358</name>
</gene>
<feature type="region of interest" description="Disordered" evidence="9">
    <location>
        <begin position="70"/>
        <end position="106"/>
    </location>
</feature>
<accession>A0A0B6XY27</accession>
<evidence type="ECO:0000256" key="6">
    <source>
        <dbReference type="ARBA" id="ARBA00023125"/>
    </source>
</evidence>
<keyword evidence="2" id="KW-0479">Metal-binding</keyword>
<dbReference type="PROSITE" id="PS50157">
    <property type="entry name" value="ZINC_FINGER_C2H2_2"/>
    <property type="match status" value="1"/>
</dbReference>
<evidence type="ECO:0000313" key="11">
    <source>
        <dbReference type="EMBL" id="CEK48200.1"/>
    </source>
</evidence>
<evidence type="ECO:0000259" key="10">
    <source>
        <dbReference type="PROSITE" id="PS50157"/>
    </source>
</evidence>
<comment type="subcellular location">
    <subcellularLocation>
        <location evidence="1">Nucleus</location>
    </subcellularLocation>
</comment>
<dbReference type="InterPro" id="IPR036236">
    <property type="entry name" value="Znf_C2H2_sf"/>
</dbReference>
<dbReference type="GO" id="GO:0000977">
    <property type="term" value="F:RNA polymerase II transcription regulatory region sequence-specific DNA binding"/>
    <property type="evidence" value="ECO:0007669"/>
    <property type="project" value="TreeGrafter"/>
</dbReference>
<feature type="non-terminal residue" evidence="11">
    <location>
        <position position="144"/>
    </location>
</feature>
<name>A0A0B6XY27_9EUPU</name>
<feature type="region of interest" description="Disordered" evidence="9">
    <location>
        <begin position="1"/>
        <end position="20"/>
    </location>
</feature>
<dbReference type="SMART" id="SM00355">
    <property type="entry name" value="ZnF_C2H2"/>
    <property type="match status" value="2"/>
</dbReference>
<evidence type="ECO:0000256" key="3">
    <source>
        <dbReference type="ARBA" id="ARBA00022737"/>
    </source>
</evidence>
<keyword evidence="4 8" id="KW-0863">Zinc-finger</keyword>
<dbReference type="GO" id="GO:0000981">
    <property type="term" value="F:DNA-binding transcription factor activity, RNA polymerase II-specific"/>
    <property type="evidence" value="ECO:0007669"/>
    <property type="project" value="TreeGrafter"/>
</dbReference>
<evidence type="ECO:0000256" key="1">
    <source>
        <dbReference type="ARBA" id="ARBA00004123"/>
    </source>
</evidence>
<evidence type="ECO:0000256" key="2">
    <source>
        <dbReference type="ARBA" id="ARBA00022723"/>
    </source>
</evidence>
<dbReference type="PROSITE" id="PS00028">
    <property type="entry name" value="ZINC_FINGER_C2H2_1"/>
    <property type="match status" value="1"/>
</dbReference>
<keyword evidence="7" id="KW-0539">Nucleus</keyword>